<feature type="transmembrane region" description="Helical" evidence="1">
    <location>
        <begin position="7"/>
        <end position="27"/>
    </location>
</feature>
<dbReference type="Proteomes" id="UP000426246">
    <property type="component" value="Chromosome"/>
</dbReference>
<protein>
    <submittedName>
        <fullName evidence="2">Uncharacterized protein</fullName>
    </submittedName>
</protein>
<gene>
    <name evidence="2" type="ORF">EHS13_06240</name>
</gene>
<organism evidence="2 3">
    <name type="scientific">Paenibacillus psychroresistens</name>
    <dbReference type="NCBI Taxonomy" id="1778678"/>
    <lineage>
        <taxon>Bacteria</taxon>
        <taxon>Bacillati</taxon>
        <taxon>Bacillota</taxon>
        <taxon>Bacilli</taxon>
        <taxon>Bacillales</taxon>
        <taxon>Paenibacillaceae</taxon>
        <taxon>Paenibacillus</taxon>
    </lineage>
</organism>
<sequence>MKLQNKLMLVYLITILLPVVGLTNYFFKENANLIIKHVSESYQKVLIQTNSSIFYNIRFYDSILDNLTISEPIQNVLSHPEVYLEKGIYLMNKEIDQAVPFIQAYQATDIESLEVYSIRSDTLTDGKYLFPIERLQERLGMTDIPDQKFWILDKQNGINYYSLIRPVHSIEQFRKIGYLKLTIQIPSITFFSYIETVGAVTSSAYPSKYISDLPLDYGSLESVCKLYNP</sequence>
<name>A0A6B8RFK9_9BACL</name>
<dbReference type="OrthoDB" id="9776552at2"/>
<keyword evidence="3" id="KW-1185">Reference proteome</keyword>
<keyword evidence="1" id="KW-0812">Transmembrane</keyword>
<dbReference type="KEGG" id="ppsc:EHS13_06240"/>
<dbReference type="RefSeq" id="WP_155699521.1">
    <property type="nucleotide sequence ID" value="NZ_CP034235.1"/>
</dbReference>
<dbReference type="AlphaFoldDB" id="A0A6B8RFK9"/>
<dbReference type="EMBL" id="CP034235">
    <property type="protein sequence ID" value="QGQ94514.1"/>
    <property type="molecule type" value="Genomic_DNA"/>
</dbReference>
<evidence type="ECO:0000313" key="2">
    <source>
        <dbReference type="EMBL" id="QGQ94514.1"/>
    </source>
</evidence>
<keyword evidence="1" id="KW-1133">Transmembrane helix</keyword>
<evidence type="ECO:0000313" key="3">
    <source>
        <dbReference type="Proteomes" id="UP000426246"/>
    </source>
</evidence>
<accession>A0A6B8RFK9</accession>
<proteinExistence type="predicted"/>
<reference evidence="3" key="1">
    <citation type="submission" date="2018-11" db="EMBL/GenBank/DDBJ databases">
        <title>Complete genome sequence of Paenibacillus sp. ML311-T8.</title>
        <authorList>
            <person name="Nam Y.-D."/>
            <person name="Kang J."/>
            <person name="Chung W.-H."/>
            <person name="Park Y.S."/>
        </authorList>
    </citation>
    <scope>NUCLEOTIDE SEQUENCE [LARGE SCALE GENOMIC DNA]</scope>
    <source>
        <strain evidence="3">ML311-T8</strain>
    </source>
</reference>
<evidence type="ECO:0000256" key="1">
    <source>
        <dbReference type="SAM" id="Phobius"/>
    </source>
</evidence>
<keyword evidence="1" id="KW-0472">Membrane</keyword>